<comment type="caution">
    <text evidence="8">The sequence shown here is derived from an EMBL/GenBank/DDBJ whole genome shotgun (WGS) entry which is preliminary data.</text>
</comment>
<feature type="domain" description="RDD" evidence="7">
    <location>
        <begin position="4"/>
        <end position="125"/>
    </location>
</feature>
<proteinExistence type="predicted"/>
<evidence type="ECO:0000256" key="1">
    <source>
        <dbReference type="ARBA" id="ARBA00004651"/>
    </source>
</evidence>
<name>A0ABT9JSG6_9PROT</name>
<evidence type="ECO:0000256" key="4">
    <source>
        <dbReference type="ARBA" id="ARBA00022989"/>
    </source>
</evidence>
<dbReference type="Pfam" id="PF06271">
    <property type="entry name" value="RDD"/>
    <property type="match status" value="1"/>
</dbReference>
<feature type="transmembrane region" description="Helical" evidence="6">
    <location>
        <begin position="12"/>
        <end position="32"/>
    </location>
</feature>
<dbReference type="InterPro" id="IPR010432">
    <property type="entry name" value="RDD"/>
</dbReference>
<evidence type="ECO:0000313" key="8">
    <source>
        <dbReference type="EMBL" id="MDP8567055.1"/>
    </source>
</evidence>
<keyword evidence="5 6" id="KW-0472">Membrane</keyword>
<protein>
    <submittedName>
        <fullName evidence="8">RDD family protein</fullName>
    </submittedName>
</protein>
<accession>A0ABT9JSG6</accession>
<dbReference type="Proteomes" id="UP001225906">
    <property type="component" value="Unassembled WGS sequence"/>
</dbReference>
<dbReference type="EMBL" id="JAVCAP010000007">
    <property type="protein sequence ID" value="MDP8567055.1"/>
    <property type="molecule type" value="Genomic_DNA"/>
</dbReference>
<keyword evidence="9" id="KW-1185">Reference proteome</keyword>
<organism evidence="8 9">
    <name type="scientific">Methylophilus aquaticus</name>
    <dbReference type="NCBI Taxonomy" id="1971610"/>
    <lineage>
        <taxon>Bacteria</taxon>
        <taxon>Pseudomonadati</taxon>
        <taxon>Pseudomonadota</taxon>
        <taxon>Betaproteobacteria</taxon>
        <taxon>Nitrosomonadales</taxon>
        <taxon>Methylophilaceae</taxon>
        <taxon>Methylophilus</taxon>
    </lineage>
</organism>
<evidence type="ECO:0000256" key="2">
    <source>
        <dbReference type="ARBA" id="ARBA00022475"/>
    </source>
</evidence>
<keyword evidence="3 6" id="KW-0812">Transmembrane</keyword>
<evidence type="ECO:0000256" key="5">
    <source>
        <dbReference type="ARBA" id="ARBA00023136"/>
    </source>
</evidence>
<gene>
    <name evidence="8" type="ORF">Q9291_04255</name>
</gene>
<dbReference type="PANTHER" id="PTHR36115">
    <property type="entry name" value="PROLINE-RICH ANTIGEN HOMOLOG-RELATED"/>
    <property type="match status" value="1"/>
</dbReference>
<dbReference type="PANTHER" id="PTHR36115:SF10">
    <property type="entry name" value="RDD DOMAIN-CONTAINING PROTEIN"/>
    <property type="match status" value="1"/>
</dbReference>
<sequence length="132" mass="14777">MRALIRRYLAVVYETLLMLALTLSLTALYYLFVGEANSGLKRFGLQVLLYLAMGAYFVRCWVASGQTLASQTWRLRVVSASGGRLTLSAALLRYAVVSVLLLPAGLTLWWALIDPEHCFLHDRLLGTRIVRS</sequence>
<keyword evidence="2" id="KW-1003">Cell membrane</keyword>
<comment type="subcellular location">
    <subcellularLocation>
        <location evidence="1">Cell membrane</location>
        <topology evidence="1">Multi-pass membrane protein</topology>
    </subcellularLocation>
</comment>
<evidence type="ECO:0000259" key="7">
    <source>
        <dbReference type="Pfam" id="PF06271"/>
    </source>
</evidence>
<evidence type="ECO:0000256" key="3">
    <source>
        <dbReference type="ARBA" id="ARBA00022692"/>
    </source>
</evidence>
<evidence type="ECO:0000256" key="6">
    <source>
        <dbReference type="SAM" id="Phobius"/>
    </source>
</evidence>
<reference evidence="9" key="1">
    <citation type="journal article" date="2019" name="Int. J. Syst. Evol. Microbiol.">
        <title>The Global Catalogue of Microorganisms (GCM) 10K type strain sequencing project: providing services to taxonomists for standard genome sequencing and annotation.</title>
        <authorList>
            <consortium name="The Broad Institute Genomics Platform"/>
            <consortium name="The Broad Institute Genome Sequencing Center for Infectious Disease"/>
            <person name="Wu L."/>
            <person name="Ma J."/>
        </authorList>
    </citation>
    <scope>NUCLEOTIDE SEQUENCE [LARGE SCALE GENOMIC DNA]</scope>
    <source>
        <strain evidence="9">VKM B-3159</strain>
    </source>
</reference>
<feature type="transmembrane region" description="Helical" evidence="6">
    <location>
        <begin position="47"/>
        <end position="69"/>
    </location>
</feature>
<evidence type="ECO:0000313" key="9">
    <source>
        <dbReference type="Proteomes" id="UP001225906"/>
    </source>
</evidence>
<feature type="transmembrane region" description="Helical" evidence="6">
    <location>
        <begin position="90"/>
        <end position="112"/>
    </location>
</feature>
<dbReference type="RefSeq" id="WP_306388779.1">
    <property type="nucleotide sequence ID" value="NZ_JAVCAP010000007.1"/>
</dbReference>
<dbReference type="InterPro" id="IPR051791">
    <property type="entry name" value="Pra-immunoreactive"/>
</dbReference>
<keyword evidence="4 6" id="KW-1133">Transmembrane helix</keyword>